<dbReference type="InterPro" id="IPR013761">
    <property type="entry name" value="SAM/pointed_sf"/>
</dbReference>
<dbReference type="CDD" id="cd09535">
    <property type="entry name" value="SAM_BOI-like_fungal"/>
    <property type="match status" value="1"/>
</dbReference>
<evidence type="ECO:0000259" key="3">
    <source>
        <dbReference type="PROSITE" id="PS50105"/>
    </source>
</evidence>
<dbReference type="SUPFAM" id="SSF50729">
    <property type="entry name" value="PH domain-like"/>
    <property type="match status" value="1"/>
</dbReference>
<dbReference type="SUPFAM" id="SSF47769">
    <property type="entry name" value="SAM/Pointed domain"/>
    <property type="match status" value="1"/>
</dbReference>
<dbReference type="Proteomes" id="UP000249829">
    <property type="component" value="Unassembled WGS sequence"/>
</dbReference>
<gene>
    <name evidence="4" type="ORF">BO99DRAFT_442750</name>
</gene>
<proteinExistence type="predicted"/>
<dbReference type="InterPro" id="IPR011993">
    <property type="entry name" value="PH-like_dom_sf"/>
</dbReference>
<name>A0A2V5H6J6_ASPV1</name>
<feature type="compositionally biased region" description="Low complexity" evidence="1">
    <location>
        <begin position="164"/>
        <end position="194"/>
    </location>
</feature>
<feature type="region of interest" description="Disordered" evidence="1">
    <location>
        <begin position="139"/>
        <end position="204"/>
    </location>
</feature>
<keyword evidence="5" id="KW-1185">Reference proteome</keyword>
<reference evidence="4 5" key="1">
    <citation type="submission" date="2018-02" db="EMBL/GenBank/DDBJ databases">
        <title>The genomes of Aspergillus section Nigri reveals drivers in fungal speciation.</title>
        <authorList>
            <consortium name="DOE Joint Genome Institute"/>
            <person name="Vesth T.C."/>
            <person name="Nybo J."/>
            <person name="Theobald S."/>
            <person name="Brandl J."/>
            <person name="Frisvad J.C."/>
            <person name="Nielsen K.F."/>
            <person name="Lyhne E.K."/>
            <person name="Kogle M.E."/>
            <person name="Kuo A."/>
            <person name="Riley R."/>
            <person name="Clum A."/>
            <person name="Nolan M."/>
            <person name="Lipzen A."/>
            <person name="Salamov A."/>
            <person name="Henrissat B."/>
            <person name="Wiebenga A."/>
            <person name="De vries R.P."/>
            <person name="Grigoriev I.V."/>
            <person name="Mortensen U.H."/>
            <person name="Andersen M.R."/>
            <person name="Baker S.E."/>
        </authorList>
    </citation>
    <scope>NUCLEOTIDE SEQUENCE [LARGE SCALE GENOMIC DNA]</scope>
    <source>
        <strain evidence="4 5">CBS 115571</strain>
    </source>
</reference>
<feature type="compositionally biased region" description="Basic and acidic residues" evidence="1">
    <location>
        <begin position="350"/>
        <end position="363"/>
    </location>
</feature>
<feature type="region of interest" description="Disordered" evidence="1">
    <location>
        <begin position="634"/>
        <end position="653"/>
    </location>
</feature>
<evidence type="ECO:0000256" key="1">
    <source>
        <dbReference type="SAM" id="MobiDB-lite"/>
    </source>
</evidence>
<evidence type="ECO:0000313" key="5">
    <source>
        <dbReference type="Proteomes" id="UP000249829"/>
    </source>
</evidence>
<feature type="compositionally biased region" description="Polar residues" evidence="1">
    <location>
        <begin position="501"/>
        <end position="519"/>
    </location>
</feature>
<dbReference type="PROSITE" id="PS50105">
    <property type="entry name" value="SAM_DOMAIN"/>
    <property type="match status" value="1"/>
</dbReference>
<feature type="region of interest" description="Disordered" evidence="1">
    <location>
        <begin position="33"/>
        <end position="55"/>
    </location>
</feature>
<sequence>MATDLAYNVDVPGLRRSDVVSYFAARAALARPPSQSTLMDEGHSDNDDSSYLEDSPFTSVVSLDSDSISSASTSNEATTPESTGLTAFDFHIDEKNIKGPNGPHLFRTYSEASEYSSIVGTDLSWEDQPPSAMAPFYQSASKLDPIRKDTPVPNRVSSTPQPQPTSQLQQRPRPQLQLQPQPQPQLQPNLQTQPLPHPQHPQQRVFGQPQVPVLDEAGIRQWRPEEVVQWLHAHGFDSGITETFYVNDISGPILLELQTEDLKELGIQSFGKRHMLMGAIKKLRERPTIITAPVPTSTETDAVPATPHTLVIPATPRTGVTHASSECPPGSASDEYSCESFSEGRRHRLRESDNHSRRPRDLQPGDSVSIVAIEQILPKLHSCSKGENCRKWQKQQSKLAHLAKDLPTGNMNGRIILTGDPGNPKTAPNLVKTPKSDITPSLIASSDVMGPLQTPGLGLSKEKLNEVQPRDPQENVRNFLSFQHLSNIQPASNPPTPPTESPQSHETSVSPKANPTLSENLRHLPKLMIPGTVDLERDSLYTANLSSQRTVTQEYPTAIPRGQQRYAYGTTESPGDFYRTDPHYGQDTPLSEVDVPMTAFPVGLVPREESQSVPPNMRFGSDRIVMLDPVPRPASTKVEHHRRNISHQQAPPMRSLDEHRVLEPIDTPEDMARIARKGYSSPTRRSPDDVTHSGWMRKRKTTRLLRHEWEEGHYTLKGTQLARHADRESAQRNSKALEYIDVDDYAVACSSLASSSKLTAAFKKTMLKRKEIGPSESAFSFSLVPATGTGNTVVDKKALFLNSGKSHHFAVKTRDERIDWMRELMLAKALKRGRENGFDMANNFI</sequence>
<dbReference type="InterPro" id="IPR001849">
    <property type="entry name" value="PH_domain"/>
</dbReference>
<accession>A0A2V5H6J6</accession>
<dbReference type="Pfam" id="PF07647">
    <property type="entry name" value="SAM_2"/>
    <property type="match status" value="1"/>
</dbReference>
<dbReference type="PROSITE" id="PS50003">
    <property type="entry name" value="PH_DOMAIN"/>
    <property type="match status" value="1"/>
</dbReference>
<dbReference type="EMBL" id="KZ825130">
    <property type="protein sequence ID" value="PYI19855.1"/>
    <property type="molecule type" value="Genomic_DNA"/>
</dbReference>
<feature type="domain" description="SAM" evidence="3">
    <location>
        <begin position="222"/>
        <end position="286"/>
    </location>
</feature>
<feature type="region of interest" description="Disordered" evidence="1">
    <location>
        <begin position="487"/>
        <end position="523"/>
    </location>
</feature>
<feature type="domain" description="PH" evidence="2">
    <location>
        <begin position="689"/>
        <end position="829"/>
    </location>
</feature>
<feature type="region of interest" description="Disordered" evidence="1">
    <location>
        <begin position="316"/>
        <end position="366"/>
    </location>
</feature>
<dbReference type="Gene3D" id="1.10.150.50">
    <property type="entry name" value="Transcription Factor, Ets-1"/>
    <property type="match status" value="1"/>
</dbReference>
<evidence type="ECO:0000313" key="4">
    <source>
        <dbReference type="EMBL" id="PYI19855.1"/>
    </source>
</evidence>
<evidence type="ECO:0000259" key="2">
    <source>
        <dbReference type="PROSITE" id="PS50003"/>
    </source>
</evidence>
<protein>
    <submittedName>
        <fullName evidence="4">SAM and PH domain protein</fullName>
    </submittedName>
</protein>
<dbReference type="Gene3D" id="2.30.29.30">
    <property type="entry name" value="Pleckstrin-homology domain (PH domain)/Phosphotyrosine-binding domain (PTB)"/>
    <property type="match status" value="1"/>
</dbReference>
<dbReference type="OMA" id="PPDMNYR"/>
<organism evidence="4 5">
    <name type="scientific">Aspergillus violaceofuscus (strain CBS 115571)</name>
    <dbReference type="NCBI Taxonomy" id="1450538"/>
    <lineage>
        <taxon>Eukaryota</taxon>
        <taxon>Fungi</taxon>
        <taxon>Dikarya</taxon>
        <taxon>Ascomycota</taxon>
        <taxon>Pezizomycotina</taxon>
        <taxon>Eurotiomycetes</taxon>
        <taxon>Eurotiomycetidae</taxon>
        <taxon>Eurotiales</taxon>
        <taxon>Aspergillaceae</taxon>
        <taxon>Aspergillus</taxon>
    </lineage>
</organism>
<dbReference type="SMART" id="SM00454">
    <property type="entry name" value="SAM"/>
    <property type="match status" value="1"/>
</dbReference>
<dbReference type="AlphaFoldDB" id="A0A2V5H6J6"/>
<dbReference type="SMART" id="SM00233">
    <property type="entry name" value="PH"/>
    <property type="match status" value="1"/>
</dbReference>
<dbReference type="InterPro" id="IPR001660">
    <property type="entry name" value="SAM"/>
</dbReference>